<sequence>MRNKEQFIKDFEAVATPEIVKEVDSVEDAAHTMHHTGGTIYQLIAPFTKGNKPVSFKFEIKQREKTDDPTEKIDDFYYVGMEE</sequence>
<dbReference type="Proteomes" id="UP000286288">
    <property type="component" value="Unassembled WGS sequence"/>
</dbReference>
<evidence type="ECO:0000313" key="1">
    <source>
        <dbReference type="EMBL" id="RHK04256.1"/>
    </source>
</evidence>
<protein>
    <submittedName>
        <fullName evidence="1">Uncharacterized protein</fullName>
    </submittedName>
</protein>
<accession>A0A415EPC3</accession>
<dbReference type="EMBL" id="QRMZ01000029">
    <property type="protein sequence ID" value="RHK04256.1"/>
    <property type="molecule type" value="Genomic_DNA"/>
</dbReference>
<dbReference type="InterPro" id="IPR046004">
    <property type="entry name" value="DUF5960"/>
</dbReference>
<comment type="caution">
    <text evidence="1">The sequence shown here is derived from an EMBL/GenBank/DDBJ whole genome shotgun (WGS) entry which is preliminary data.</text>
</comment>
<dbReference type="Pfam" id="PF19385">
    <property type="entry name" value="DUF5960"/>
    <property type="match status" value="1"/>
</dbReference>
<evidence type="ECO:0000313" key="2">
    <source>
        <dbReference type="Proteomes" id="UP000286288"/>
    </source>
</evidence>
<dbReference type="AlphaFoldDB" id="A0A415EPC3"/>
<proteinExistence type="predicted"/>
<name>A0A415EPC3_ENTCA</name>
<organism evidence="1 2">
    <name type="scientific">Enterococcus casseliflavus</name>
    <name type="common">Enterococcus flavescens</name>
    <dbReference type="NCBI Taxonomy" id="37734"/>
    <lineage>
        <taxon>Bacteria</taxon>
        <taxon>Bacillati</taxon>
        <taxon>Bacillota</taxon>
        <taxon>Bacilli</taxon>
        <taxon>Lactobacillales</taxon>
        <taxon>Enterococcaceae</taxon>
        <taxon>Enterococcus</taxon>
    </lineage>
</organism>
<reference evidence="1 2" key="1">
    <citation type="submission" date="2018-08" db="EMBL/GenBank/DDBJ databases">
        <title>A genome reference for cultivated species of the human gut microbiota.</title>
        <authorList>
            <person name="Zou Y."/>
            <person name="Xue W."/>
            <person name="Luo G."/>
        </authorList>
    </citation>
    <scope>NUCLEOTIDE SEQUENCE [LARGE SCALE GENOMIC DNA]</scope>
    <source>
        <strain evidence="1 2">AF48-16</strain>
    </source>
</reference>
<gene>
    <name evidence="1" type="ORF">DW084_16270</name>
</gene>